<protein>
    <submittedName>
        <fullName evidence="1">Uncharacterized protein</fullName>
    </submittedName>
</protein>
<dbReference type="Proteomes" id="UP000294847">
    <property type="component" value="Chromosome 2"/>
</dbReference>
<dbReference type="EMBL" id="CP034205">
    <property type="protein sequence ID" value="QBZ56185.1"/>
    <property type="molecule type" value="Genomic_DNA"/>
</dbReference>
<sequence length="40" mass="4781">MAVENLITKYRLKKNKLKIYLEERFPGETIDIMASLTRRP</sequence>
<name>A0A4V1C5F3_PYROR</name>
<dbReference type="AlphaFoldDB" id="A0A4V1C5F3"/>
<organism evidence="1 2">
    <name type="scientific">Pyricularia oryzae</name>
    <name type="common">Rice blast fungus</name>
    <name type="synonym">Magnaporthe oryzae</name>
    <dbReference type="NCBI Taxonomy" id="318829"/>
    <lineage>
        <taxon>Eukaryota</taxon>
        <taxon>Fungi</taxon>
        <taxon>Dikarya</taxon>
        <taxon>Ascomycota</taxon>
        <taxon>Pezizomycotina</taxon>
        <taxon>Sordariomycetes</taxon>
        <taxon>Sordariomycetidae</taxon>
        <taxon>Magnaporthales</taxon>
        <taxon>Pyriculariaceae</taxon>
        <taxon>Pyricularia</taxon>
    </lineage>
</organism>
<accession>A0A4V1C5F3</accession>
<evidence type="ECO:0000313" key="1">
    <source>
        <dbReference type="EMBL" id="QBZ56185.1"/>
    </source>
</evidence>
<proteinExistence type="predicted"/>
<gene>
    <name evidence="1" type="ORF">PoMZ_01091</name>
</gene>
<evidence type="ECO:0000313" key="2">
    <source>
        <dbReference type="Proteomes" id="UP000294847"/>
    </source>
</evidence>
<reference evidence="1 2" key="1">
    <citation type="journal article" date="2019" name="Mol. Biol. Evol.">
        <title>Blast fungal genomes show frequent chromosomal changes, gene gains and losses, and effector gene turnover.</title>
        <authorList>
            <person name="Gomez Luciano L.B."/>
            <person name="Jason Tsai I."/>
            <person name="Chuma I."/>
            <person name="Tosa Y."/>
            <person name="Chen Y.H."/>
            <person name="Li J.Y."/>
            <person name="Li M.Y."/>
            <person name="Jade Lu M.Y."/>
            <person name="Nakayashiki H."/>
            <person name="Li W.H."/>
        </authorList>
    </citation>
    <scope>NUCLEOTIDE SEQUENCE [LARGE SCALE GENOMIC DNA]</scope>
    <source>
        <strain evidence="1">MZ5-1-6</strain>
    </source>
</reference>